<feature type="domain" description="LUD" evidence="1">
    <location>
        <begin position="98"/>
        <end position="191"/>
    </location>
</feature>
<dbReference type="Proteomes" id="UP000182248">
    <property type="component" value="Unassembled WGS sequence"/>
</dbReference>
<dbReference type="PANTHER" id="PTHR43682">
    <property type="entry name" value="LACTATE UTILIZATION PROTEIN C"/>
    <property type="match status" value="1"/>
</dbReference>
<accession>A0A1K1QDY6</accession>
<dbReference type="EMBL" id="FPJE01000012">
    <property type="protein sequence ID" value="SFW57454.1"/>
    <property type="molecule type" value="Genomic_DNA"/>
</dbReference>
<protein>
    <submittedName>
        <fullName evidence="2">L-lactate dehydrogenase complex protein LldG</fullName>
    </submittedName>
</protein>
<evidence type="ECO:0000313" key="2">
    <source>
        <dbReference type="EMBL" id="SFW57454.1"/>
    </source>
</evidence>
<dbReference type="STRING" id="1150368.SAMN02927921_02449"/>
<dbReference type="SUPFAM" id="SSF100950">
    <property type="entry name" value="NagB/RpiA/CoA transferase-like"/>
    <property type="match status" value="1"/>
</dbReference>
<dbReference type="InterPro" id="IPR037171">
    <property type="entry name" value="NagB/RpiA_transferase-like"/>
</dbReference>
<dbReference type="InterPro" id="IPR003741">
    <property type="entry name" value="LUD_dom"/>
</dbReference>
<dbReference type="PANTHER" id="PTHR43682:SF1">
    <property type="entry name" value="LACTATE UTILIZATION PROTEIN C"/>
    <property type="match status" value="1"/>
</dbReference>
<proteinExistence type="predicted"/>
<sequence length="192" mass="21182">MNSKERILNTLNKVSRDALPRPEIELQYPPEVLVEDFVRIAEASGTEVFLATPDTVADTVRKWSRGGDIQSCVPGLQDEFPLIFDEQIPFDREKMPEVFVAEAAFGVIENAALWLTDSELRARLLAFIPERIVVLLKAGSLVSTMHQAYAIIAENDPFGFGLFMAGASKTADIEQTLVKGAQGAKELAVILY</sequence>
<dbReference type="InterPro" id="IPR024185">
    <property type="entry name" value="FTHF_cligase-like_sf"/>
</dbReference>
<gene>
    <name evidence="2" type="ORF">SAMN02927921_02449</name>
</gene>
<name>A0A1K1QDY6_9FLAO</name>
<reference evidence="2 3" key="1">
    <citation type="submission" date="2016-11" db="EMBL/GenBank/DDBJ databases">
        <authorList>
            <person name="Jaros S."/>
            <person name="Januszkiewicz K."/>
            <person name="Wedrychowicz H."/>
        </authorList>
    </citation>
    <scope>NUCLEOTIDE SEQUENCE [LARGE SCALE GENOMIC DNA]</scope>
    <source>
        <strain evidence="2 3">CGMCC 1.12145</strain>
    </source>
</reference>
<dbReference type="Pfam" id="PF02589">
    <property type="entry name" value="LUD_dom"/>
    <property type="match status" value="1"/>
</dbReference>
<keyword evidence="3" id="KW-1185">Reference proteome</keyword>
<dbReference type="AlphaFoldDB" id="A0A1K1QDY6"/>
<dbReference type="Gene3D" id="3.40.50.10420">
    <property type="entry name" value="NagB/RpiA/CoA transferase-like"/>
    <property type="match status" value="1"/>
</dbReference>
<organism evidence="2 3">
    <name type="scientific">Sinomicrobium oceani</name>
    <dbReference type="NCBI Taxonomy" id="1150368"/>
    <lineage>
        <taxon>Bacteria</taxon>
        <taxon>Pseudomonadati</taxon>
        <taxon>Bacteroidota</taxon>
        <taxon>Flavobacteriia</taxon>
        <taxon>Flavobacteriales</taxon>
        <taxon>Flavobacteriaceae</taxon>
        <taxon>Sinomicrobium</taxon>
    </lineage>
</organism>
<evidence type="ECO:0000259" key="1">
    <source>
        <dbReference type="Pfam" id="PF02589"/>
    </source>
</evidence>
<evidence type="ECO:0000313" key="3">
    <source>
        <dbReference type="Proteomes" id="UP000182248"/>
    </source>
</evidence>